<dbReference type="InterPro" id="IPR021183">
    <property type="entry name" value="NatA_aux_su"/>
</dbReference>
<evidence type="ECO:0000313" key="3">
    <source>
        <dbReference type="Proteomes" id="UP000052943"/>
    </source>
</evidence>
<gene>
    <name evidence="2" type="ORF">AM587_10012635</name>
</gene>
<dbReference type="Gene3D" id="1.25.40.1010">
    <property type="match status" value="2"/>
</dbReference>
<feature type="transmembrane region" description="Helical" evidence="1">
    <location>
        <begin position="451"/>
        <end position="471"/>
    </location>
</feature>
<reference evidence="2 3" key="1">
    <citation type="submission" date="2015-11" db="EMBL/GenBank/DDBJ databases">
        <title>Genomes and virulence difference between two physiological races of Phytophthora nicotianae.</title>
        <authorList>
            <person name="Liu H."/>
            <person name="Ma X."/>
            <person name="Yu H."/>
            <person name="Fang D."/>
            <person name="Li Y."/>
            <person name="Wang X."/>
            <person name="Wang W."/>
            <person name="Dong Y."/>
            <person name="Xiao B."/>
        </authorList>
    </citation>
    <scope>NUCLEOTIDE SEQUENCE [LARGE SCALE GENOMIC DNA]</scope>
    <source>
        <strain evidence="3">race 0</strain>
    </source>
</reference>
<keyword evidence="1" id="KW-0812">Transmembrane</keyword>
<evidence type="ECO:0000256" key="1">
    <source>
        <dbReference type="SAM" id="Phobius"/>
    </source>
</evidence>
<feature type="transmembrane region" description="Helical" evidence="1">
    <location>
        <begin position="635"/>
        <end position="659"/>
    </location>
</feature>
<evidence type="ECO:0000313" key="2">
    <source>
        <dbReference type="EMBL" id="KUG01470.1"/>
    </source>
</evidence>
<dbReference type="PANTHER" id="PTHR31061">
    <property type="entry name" value="LD22376P"/>
    <property type="match status" value="1"/>
</dbReference>
<dbReference type="STRING" id="4790.A0A0W8DYR3"/>
<accession>A0A0W8DYR3</accession>
<dbReference type="OrthoDB" id="2149840at2759"/>
<feature type="transmembrane region" description="Helical" evidence="1">
    <location>
        <begin position="361"/>
        <end position="383"/>
    </location>
</feature>
<proteinExistence type="predicted"/>
<dbReference type="Proteomes" id="UP000052943">
    <property type="component" value="Unassembled WGS sequence"/>
</dbReference>
<protein>
    <submittedName>
        <fullName evidence="2">Heparan-alpha-glucosaminide N-acetyltransferase</fullName>
    </submittedName>
</protein>
<dbReference type="EMBL" id="LNFO01000325">
    <property type="protein sequence ID" value="KUG01470.1"/>
    <property type="molecule type" value="Genomic_DNA"/>
</dbReference>
<feature type="transmembrane region" description="Helical" evidence="1">
    <location>
        <begin position="602"/>
        <end position="623"/>
    </location>
</feature>
<sequence>MVESSVTVLAKLERKISSRYVEINKIAVFPLNDTISLNEAKQWLVLRKWNRGGYDAVFMETIDDGIIKVCVRVVQVTRADKHSFKCQYFVTLLRKLTMDLSSCRFETVEIECGKSQLRQKKYGLALKRFFAVEKHFNDFVEDQFDFHTYCIRKMTLRAYIQMLRLCDEIYGRPFFVEAAHGAIASFVALDVKTHLAAFDIALRMKKLLLYLQALLKAQKMENLSAETKKELSSRRAVFLEEVKQVTNPVVLKVINEKKAELKETMLPADDVQALYSTRPTPMHTESTALVATLVTALIVLLRKSFHLSNEFSQNSRRSSSITEPLMPPRLKSDSGLYELLDRHKNRGKVARNQALDAFRGLTLSLMVFVNYGGGGFAVFTHSIWDGLTIADLVFPWFAWILGFSVFLSSDSSRETSKLEAFSRIGQRTVKLFVLGLFINNGDTWSEWRIPGVLQALSFAHLIVAVADWFLPLHDRRRTSLYRVLVWHLILGVLPLILVNLLLTFTLHVPGCPAGYIGPGGQADGGVYRNCTGGAHLYVDSLVFGLHHIFQTPTCQQRYQTGPYDPEGLLNWIMVATTAYLGYLQAALLTITLEQSQSRQLRLLTVCGSGLILSGIVSGGLWVFPHGPWIPLNKNLWSLSYVLLSSGLASWLLALLTILIDGEARVRWSGAPCTSVGKNSIFIYVMHEVCQYFAPFAAKPLQTGERLPQFELLLYNLVGLFTWIIVAQWMDLQKIFIKV</sequence>
<feature type="transmembrane region" description="Helical" evidence="1">
    <location>
        <begin position="711"/>
        <end position="729"/>
    </location>
</feature>
<dbReference type="AlphaFoldDB" id="A0A0W8DYR3"/>
<dbReference type="Pfam" id="PF12569">
    <property type="entry name" value="NatA_aux_su"/>
    <property type="match status" value="1"/>
</dbReference>
<keyword evidence="1" id="KW-1133">Transmembrane helix</keyword>
<feature type="transmembrane region" description="Helical" evidence="1">
    <location>
        <begin position="389"/>
        <end position="407"/>
    </location>
</feature>
<feature type="transmembrane region" description="Helical" evidence="1">
    <location>
        <begin position="483"/>
        <end position="502"/>
    </location>
</feature>
<keyword evidence="1" id="KW-0472">Membrane</keyword>
<organism evidence="2 3">
    <name type="scientific">Phytophthora nicotianae</name>
    <name type="common">Potato buckeye rot agent</name>
    <name type="synonym">Phytophthora parasitica</name>
    <dbReference type="NCBI Taxonomy" id="4792"/>
    <lineage>
        <taxon>Eukaryota</taxon>
        <taxon>Sar</taxon>
        <taxon>Stramenopiles</taxon>
        <taxon>Oomycota</taxon>
        <taxon>Peronosporomycetes</taxon>
        <taxon>Peronosporales</taxon>
        <taxon>Peronosporaceae</taxon>
        <taxon>Phytophthora</taxon>
    </lineage>
</organism>
<comment type="caution">
    <text evidence="2">The sequence shown here is derived from an EMBL/GenBank/DDBJ whole genome shotgun (WGS) entry which is preliminary data.</text>
</comment>
<feature type="transmembrane region" description="Helical" evidence="1">
    <location>
        <begin position="568"/>
        <end position="590"/>
    </location>
</feature>
<dbReference type="PANTHER" id="PTHR31061:SF24">
    <property type="entry name" value="LD22376P"/>
    <property type="match status" value="1"/>
</dbReference>
<name>A0A0W8DYR3_PHYNI</name>